<proteinExistence type="predicted"/>
<dbReference type="RefSeq" id="WP_183119523.1">
    <property type="nucleotide sequence ID" value="NZ_JABEQF010000006.1"/>
</dbReference>
<dbReference type="EMBL" id="JABEQF010000006">
    <property type="protein sequence ID" value="MBB2190391.1"/>
    <property type="molecule type" value="Genomic_DNA"/>
</dbReference>
<name>A0A7W4JT20_9PROT</name>
<protein>
    <submittedName>
        <fullName evidence="1">SIR2 family protein</fullName>
    </submittedName>
</protein>
<sequence>MSMAEDLMEGMRAGRLVPYLGPGATALAAGEGVPVTPEGLATFMGQHVALPRRARGNPWAAGQYIESSRHRATLIALMDKAYENPVPPGSLHLTLAGLRPTMIVDTWYDGAMRAALQATPGESWGEIQGITRAGIGEARWFRAYRPDGTEADMAEAEGWHTILYKPHGGVTPDHNYLVADSDYVEVLTEIDIQTPIPDIVRRRRTDCGFVFLGCRFNDQMLRIYARQILKRSAGPHYAIVDPGELTRNELRLFDDLGVTLVPMPLPQVQALLAAG</sequence>
<dbReference type="AlphaFoldDB" id="A0A7W4JT20"/>
<reference evidence="1 2" key="1">
    <citation type="submission" date="2020-04" db="EMBL/GenBank/DDBJ databases">
        <title>Description of novel Gluconacetobacter.</title>
        <authorList>
            <person name="Sombolestani A."/>
        </authorList>
    </citation>
    <scope>NUCLEOTIDE SEQUENCE [LARGE SCALE GENOMIC DNA]</scope>
    <source>
        <strain evidence="1 2">LMG 21311</strain>
    </source>
</reference>
<comment type="caution">
    <text evidence="1">The sequence shown here is derived from an EMBL/GenBank/DDBJ whole genome shotgun (WGS) entry which is preliminary data.</text>
</comment>
<organism evidence="1 2">
    <name type="scientific">Gluconacetobacter azotocaptans</name>
    <dbReference type="NCBI Taxonomy" id="142834"/>
    <lineage>
        <taxon>Bacteria</taxon>
        <taxon>Pseudomonadati</taxon>
        <taxon>Pseudomonadota</taxon>
        <taxon>Alphaproteobacteria</taxon>
        <taxon>Acetobacterales</taxon>
        <taxon>Acetobacteraceae</taxon>
        <taxon>Gluconacetobacter</taxon>
    </lineage>
</organism>
<evidence type="ECO:0000313" key="2">
    <source>
        <dbReference type="Proteomes" id="UP000555756"/>
    </source>
</evidence>
<gene>
    <name evidence="1" type="ORF">HLH34_10535</name>
</gene>
<dbReference type="Pfam" id="PF13289">
    <property type="entry name" value="SIR2_2"/>
    <property type="match status" value="1"/>
</dbReference>
<keyword evidence="2" id="KW-1185">Reference proteome</keyword>
<dbReference type="Proteomes" id="UP000555756">
    <property type="component" value="Unassembled WGS sequence"/>
</dbReference>
<evidence type="ECO:0000313" key="1">
    <source>
        <dbReference type="EMBL" id="MBB2190391.1"/>
    </source>
</evidence>
<accession>A0A7W4JT20</accession>